<dbReference type="Gene3D" id="3.10.50.40">
    <property type="match status" value="1"/>
</dbReference>
<comment type="catalytic activity">
    <reaction evidence="1 6">
        <text>[protein]-peptidylproline (omega=180) = [protein]-peptidylproline (omega=0)</text>
        <dbReference type="Rhea" id="RHEA:16237"/>
        <dbReference type="Rhea" id="RHEA-COMP:10747"/>
        <dbReference type="Rhea" id="RHEA-COMP:10748"/>
        <dbReference type="ChEBI" id="CHEBI:83833"/>
        <dbReference type="ChEBI" id="CHEBI:83834"/>
        <dbReference type="EC" id="5.2.1.8"/>
    </reaction>
</comment>
<evidence type="ECO:0000259" key="9">
    <source>
        <dbReference type="PROSITE" id="PS50072"/>
    </source>
</evidence>
<gene>
    <name evidence="10" type="ORF">DIT68_08535</name>
</gene>
<dbReference type="EMBL" id="QFRJ01000005">
    <property type="protein sequence ID" value="PWH85740.1"/>
    <property type="molecule type" value="Genomic_DNA"/>
</dbReference>
<dbReference type="Proteomes" id="UP000245370">
    <property type="component" value="Unassembled WGS sequence"/>
</dbReference>
<dbReference type="GO" id="GO:0003755">
    <property type="term" value="F:peptidyl-prolyl cis-trans isomerase activity"/>
    <property type="evidence" value="ECO:0007669"/>
    <property type="project" value="UniProtKB-KW"/>
</dbReference>
<comment type="caution">
    <text evidence="10">The sequence shown here is derived from an EMBL/GenBank/DDBJ whole genome shotgun (WGS) entry which is preliminary data.</text>
</comment>
<evidence type="ECO:0000313" key="10">
    <source>
        <dbReference type="EMBL" id="PWH85740.1"/>
    </source>
</evidence>
<feature type="coiled-coil region" evidence="7">
    <location>
        <begin position="175"/>
        <end position="204"/>
    </location>
</feature>
<dbReference type="PANTHER" id="PTHR45625">
    <property type="entry name" value="PEPTIDYL-PROLYL CIS-TRANS ISOMERASE-RELATED"/>
    <property type="match status" value="1"/>
</dbReference>
<dbReference type="Pfam" id="PF00160">
    <property type="entry name" value="Pro_isomerase"/>
    <property type="match status" value="1"/>
</dbReference>
<evidence type="ECO:0000256" key="7">
    <source>
        <dbReference type="SAM" id="Coils"/>
    </source>
</evidence>
<dbReference type="SUPFAM" id="SSF50891">
    <property type="entry name" value="Cyclophilin-like"/>
    <property type="match status" value="1"/>
</dbReference>
<dbReference type="PANTHER" id="PTHR45625:SF4">
    <property type="entry name" value="PEPTIDYLPROLYL ISOMERASE DOMAIN AND WD REPEAT-CONTAINING PROTEIN 1"/>
    <property type="match status" value="1"/>
</dbReference>
<proteinExistence type="inferred from homology"/>
<dbReference type="AlphaFoldDB" id="A0A2U2XDB2"/>
<evidence type="ECO:0000313" key="11">
    <source>
        <dbReference type="Proteomes" id="UP000245370"/>
    </source>
</evidence>
<dbReference type="SUPFAM" id="SSF54534">
    <property type="entry name" value="FKBP-like"/>
    <property type="match status" value="1"/>
</dbReference>
<accession>A0A2U2XDB2</accession>
<dbReference type="PROSITE" id="PS50059">
    <property type="entry name" value="FKBP_PPIASE"/>
    <property type="match status" value="1"/>
</dbReference>
<name>A0A2U2XDB2_9FLAO</name>
<organism evidence="10 11">
    <name type="scientific">Brumimicrobium oceani</name>
    <dbReference type="NCBI Taxonomy" id="2100725"/>
    <lineage>
        <taxon>Bacteria</taxon>
        <taxon>Pseudomonadati</taxon>
        <taxon>Bacteroidota</taxon>
        <taxon>Flavobacteriia</taxon>
        <taxon>Flavobacteriales</taxon>
        <taxon>Crocinitomicaceae</taxon>
        <taxon>Brumimicrobium</taxon>
    </lineage>
</organism>
<dbReference type="InterPro" id="IPR044666">
    <property type="entry name" value="Cyclophilin_A-like"/>
</dbReference>
<evidence type="ECO:0000256" key="5">
    <source>
        <dbReference type="ARBA" id="ARBA00023235"/>
    </source>
</evidence>
<dbReference type="InterPro" id="IPR020892">
    <property type="entry name" value="Cyclophilin-type_PPIase_CS"/>
</dbReference>
<dbReference type="InterPro" id="IPR002130">
    <property type="entry name" value="Cyclophilin-type_PPIase_dom"/>
</dbReference>
<evidence type="ECO:0000256" key="1">
    <source>
        <dbReference type="ARBA" id="ARBA00000971"/>
    </source>
</evidence>
<dbReference type="InterPro" id="IPR046357">
    <property type="entry name" value="PPIase_dom_sf"/>
</dbReference>
<dbReference type="Gene3D" id="2.40.100.10">
    <property type="entry name" value="Cyclophilin-like"/>
    <property type="match status" value="1"/>
</dbReference>
<feature type="domain" description="PPIase FKBP-type" evidence="8">
    <location>
        <begin position="249"/>
        <end position="337"/>
    </location>
</feature>
<evidence type="ECO:0000256" key="3">
    <source>
        <dbReference type="ARBA" id="ARBA00013194"/>
    </source>
</evidence>
<dbReference type="PRINTS" id="PR00153">
    <property type="entry name" value="CSAPPISMRASE"/>
</dbReference>
<keyword evidence="7" id="KW-0175">Coiled coil</keyword>
<protein>
    <recommendedName>
        <fullName evidence="3 6">peptidylprolyl isomerase</fullName>
        <ecNumber evidence="3 6">5.2.1.8</ecNumber>
    </recommendedName>
</protein>
<keyword evidence="4 6" id="KW-0697">Rotamase</keyword>
<dbReference type="GO" id="GO:0006457">
    <property type="term" value="P:protein folding"/>
    <property type="evidence" value="ECO:0007669"/>
    <property type="project" value="InterPro"/>
</dbReference>
<comment type="similarity">
    <text evidence="2">Belongs to the cyclophilin-type PPIase family.</text>
</comment>
<dbReference type="InterPro" id="IPR029000">
    <property type="entry name" value="Cyclophilin-like_dom_sf"/>
</dbReference>
<reference evidence="10 11" key="1">
    <citation type="submission" date="2018-05" db="EMBL/GenBank/DDBJ databases">
        <title>Brumimicrobium oceani sp. nov., isolated from coastal sediment.</title>
        <authorList>
            <person name="Kou Y."/>
        </authorList>
    </citation>
    <scope>NUCLEOTIDE SEQUENCE [LARGE SCALE GENOMIC DNA]</scope>
    <source>
        <strain evidence="10 11">C305</strain>
    </source>
</reference>
<dbReference type="PROSITE" id="PS50072">
    <property type="entry name" value="CSA_PPIASE_2"/>
    <property type="match status" value="1"/>
</dbReference>
<keyword evidence="11" id="KW-1185">Reference proteome</keyword>
<dbReference type="EC" id="5.2.1.8" evidence="3 6"/>
<dbReference type="CDD" id="cd00317">
    <property type="entry name" value="cyclophilin"/>
    <property type="match status" value="1"/>
</dbReference>
<dbReference type="InterPro" id="IPR001179">
    <property type="entry name" value="PPIase_FKBP_dom"/>
</dbReference>
<keyword evidence="5 6" id="KW-0413">Isomerase</keyword>
<reference evidence="10 11" key="2">
    <citation type="submission" date="2018-05" db="EMBL/GenBank/DDBJ databases">
        <authorList>
            <person name="Lanie J.A."/>
            <person name="Ng W.-L."/>
            <person name="Kazmierczak K.M."/>
            <person name="Andrzejewski T.M."/>
            <person name="Davidsen T.M."/>
            <person name="Wayne K.J."/>
            <person name="Tettelin H."/>
            <person name="Glass J.I."/>
            <person name="Rusch D."/>
            <person name="Podicherti R."/>
            <person name="Tsui H.-C.T."/>
            <person name="Winkler M.E."/>
        </authorList>
    </citation>
    <scope>NUCLEOTIDE SEQUENCE [LARGE SCALE GENOMIC DNA]</scope>
    <source>
        <strain evidence="10 11">C305</strain>
    </source>
</reference>
<evidence type="ECO:0000256" key="2">
    <source>
        <dbReference type="ARBA" id="ARBA00007365"/>
    </source>
</evidence>
<sequence length="339" mass="37978">MEKGLYANISTNKGDIFLKLHHEKAPLTVANFVGLAEGKLKVFDSIKIKDPFYDGVVFHRVIDNFMIQGGDPSGSGNGGPGYRFWDEADNGIDHTKGSLSMANAGPNTNGSQFFITHLATPHLNGKHTVFGQVMEGQDVVDAIEQGDTIKSVKIVKKGLKYKLFYNPSKVFKNEYEKQEVEIEAERLRLDKLKAQNKVRVIEAKAKTEEEYKTYFYDLVKEMAPNAVQTESGLVYVLHEEGEGELAQRGDDVSLHYLGEAVFGGKFDSSYDRNAPLNFKYLEMGLIPGFNEGVGLSKKGTKIDLYIPYFLAYGKNGRRPQIEPYADLIFKIEVLELNKK</sequence>
<evidence type="ECO:0000256" key="6">
    <source>
        <dbReference type="PROSITE-ProRule" id="PRU00277"/>
    </source>
</evidence>
<dbReference type="OrthoDB" id="9807797at2"/>
<feature type="domain" description="PPIase cyclophilin-type" evidence="9">
    <location>
        <begin position="14"/>
        <end position="148"/>
    </location>
</feature>
<evidence type="ECO:0000259" key="8">
    <source>
        <dbReference type="PROSITE" id="PS50059"/>
    </source>
</evidence>
<dbReference type="PROSITE" id="PS00170">
    <property type="entry name" value="CSA_PPIASE_1"/>
    <property type="match status" value="1"/>
</dbReference>
<dbReference type="Pfam" id="PF00254">
    <property type="entry name" value="FKBP_C"/>
    <property type="match status" value="1"/>
</dbReference>
<evidence type="ECO:0000256" key="4">
    <source>
        <dbReference type="ARBA" id="ARBA00023110"/>
    </source>
</evidence>